<comment type="subcellular location">
    <subcellularLocation>
        <location evidence="1">Nucleus</location>
    </subcellularLocation>
</comment>
<feature type="compositionally biased region" description="Low complexity" evidence="6">
    <location>
        <begin position="186"/>
        <end position="199"/>
    </location>
</feature>
<dbReference type="EnsemblPlants" id="evm.model.06.970">
    <property type="protein sequence ID" value="cds.evm.model.06.970"/>
    <property type="gene ID" value="evm.TU.06.970"/>
</dbReference>
<proteinExistence type="inferred from homology"/>
<comment type="similarity">
    <text evidence="5">Belongs to the GRAS family.</text>
</comment>
<keyword evidence="3" id="KW-0804">Transcription</keyword>
<evidence type="ECO:0000256" key="3">
    <source>
        <dbReference type="ARBA" id="ARBA00023163"/>
    </source>
</evidence>
<reference evidence="7" key="1">
    <citation type="submission" date="2018-11" db="EMBL/GenBank/DDBJ databases">
        <authorList>
            <person name="Grassa J C."/>
        </authorList>
    </citation>
    <scope>NUCLEOTIDE SEQUENCE [LARGE SCALE GENOMIC DNA]</scope>
</reference>
<dbReference type="AlphaFoldDB" id="A0A803Q0R7"/>
<dbReference type="PANTHER" id="PTHR31636">
    <property type="entry name" value="OSJNBA0084A10.13 PROTEIN-RELATED"/>
    <property type="match status" value="1"/>
</dbReference>
<dbReference type="EMBL" id="UZAU01000584">
    <property type="status" value="NOT_ANNOTATED_CDS"/>
    <property type="molecule type" value="Genomic_DNA"/>
</dbReference>
<reference evidence="7" key="2">
    <citation type="submission" date="2021-03" db="UniProtKB">
        <authorList>
            <consortium name="EnsemblPlants"/>
        </authorList>
    </citation>
    <scope>IDENTIFICATION</scope>
</reference>
<keyword evidence="4" id="KW-0539">Nucleus</keyword>
<feature type="region of interest" description="SAW" evidence="5">
    <location>
        <begin position="679"/>
        <end position="754"/>
    </location>
</feature>
<feature type="compositionally biased region" description="Low complexity" evidence="6">
    <location>
        <begin position="69"/>
        <end position="88"/>
    </location>
</feature>
<evidence type="ECO:0000256" key="5">
    <source>
        <dbReference type="PROSITE-ProRule" id="PRU01191"/>
    </source>
</evidence>
<feature type="region of interest" description="Leucine repeat II (LRII)" evidence="5">
    <location>
        <begin position="541"/>
        <end position="573"/>
    </location>
</feature>
<dbReference type="Gramene" id="evm.model.06.970">
    <property type="protein sequence ID" value="cds.evm.model.06.970"/>
    <property type="gene ID" value="evm.TU.06.970"/>
</dbReference>
<protein>
    <submittedName>
        <fullName evidence="7">Uncharacterized protein</fullName>
    </submittedName>
</protein>
<dbReference type="PROSITE" id="PS50985">
    <property type="entry name" value="GRAS"/>
    <property type="match status" value="1"/>
</dbReference>
<feature type="compositionally biased region" description="Polar residues" evidence="6">
    <location>
        <begin position="172"/>
        <end position="185"/>
    </location>
</feature>
<dbReference type="Pfam" id="PF03514">
    <property type="entry name" value="GRAS"/>
    <property type="match status" value="1"/>
</dbReference>
<feature type="compositionally biased region" description="Basic residues" evidence="6">
    <location>
        <begin position="366"/>
        <end position="375"/>
    </location>
</feature>
<organism evidence="7 8">
    <name type="scientific">Cannabis sativa</name>
    <name type="common">Hemp</name>
    <name type="synonym">Marijuana</name>
    <dbReference type="NCBI Taxonomy" id="3483"/>
    <lineage>
        <taxon>Eukaryota</taxon>
        <taxon>Viridiplantae</taxon>
        <taxon>Streptophyta</taxon>
        <taxon>Embryophyta</taxon>
        <taxon>Tracheophyta</taxon>
        <taxon>Spermatophyta</taxon>
        <taxon>Magnoliopsida</taxon>
        <taxon>eudicotyledons</taxon>
        <taxon>Gunneridae</taxon>
        <taxon>Pentapetalae</taxon>
        <taxon>rosids</taxon>
        <taxon>fabids</taxon>
        <taxon>Rosales</taxon>
        <taxon>Cannabaceae</taxon>
        <taxon>Cannabis</taxon>
    </lineage>
</organism>
<feature type="region of interest" description="Disordered" evidence="6">
    <location>
        <begin position="68"/>
        <end position="106"/>
    </location>
</feature>
<dbReference type="Proteomes" id="UP000596661">
    <property type="component" value="Chromosome 6"/>
</dbReference>
<accession>A0A803Q0R7</accession>
<evidence type="ECO:0000256" key="4">
    <source>
        <dbReference type="ARBA" id="ARBA00023242"/>
    </source>
</evidence>
<evidence type="ECO:0000256" key="6">
    <source>
        <dbReference type="SAM" id="MobiDB-lite"/>
    </source>
</evidence>
<feature type="region of interest" description="Disordered" evidence="6">
    <location>
        <begin position="340"/>
        <end position="377"/>
    </location>
</feature>
<evidence type="ECO:0000256" key="2">
    <source>
        <dbReference type="ARBA" id="ARBA00023015"/>
    </source>
</evidence>
<gene>
    <name evidence="7" type="primary">LOC115719656</name>
</gene>
<dbReference type="OMA" id="MEENFEQ"/>
<keyword evidence="8" id="KW-1185">Reference proteome</keyword>
<sequence>MIMDPSFTEYSDFTNGSKIEKQTSISNSNEYSVLSDEYTLNQHSPYFDFINDYPNLFFPPDPDPGNFMPSINLSSLEEPSLPSSTLSPDGNSSTPPSLSPGGDSSNDEKEFSIYVLKFINQILMEENMDEKPSSFNDPMSLQVTEKSFYDALGESYPYSTNQSPTDDKAETPDSNFSVSSNDYGGSNTSTITTNSNSNSHDANSPGLGDYKASPFQPFVPGDNNFQFDLVSAQNIFRNSDSISQFQRGFEEASKFLPKGNQLIIDLESNGFSPQLKTDAVVVKTERESSPNGLRGRKNHEREDDDSEENRSNKQSAQYIDESELSEMFDKVLLQVDHRCDHSGETEPAQSEASKALQPAESNANGKKGRGKRQNKKKETVDLRTLLILCAQAVSSDDRRTAYEILKQIRQHSSPNGDGSQRLAHFFANGLDARLAGIGTGALFYSNLLANVKASDLLKAYHLNLSTCPFKKMAMFFANKMIMQVAEKATTLHIVDFGILYGFQWPIFIQYLSKRDGGPPNLRITGIEFPQNGFRPKQRIEETGRRLTKYCERFGVPFRYNAIATKNWDCISVEDIEIESNEVVAVNCLMRFNNVLEETVENCPRDAVLRLIRKINPTIFVNNIVNGSYNAPFFVTRFRELMFHFSALLDMLDTNVSKENEERLMYEREFYGREIVNVIACEGEDRVERPETYKQWHVRSLRAGFRSLPLNQEIMGKFKDKLRTWYHKDFVIDEDTNWMLQGWKGRIVYASSCWVPA</sequence>
<name>A0A803Q0R7_CANSA</name>
<keyword evidence="2" id="KW-0805">Transcription regulation</keyword>
<feature type="region of interest" description="Disordered" evidence="6">
    <location>
        <begin position="280"/>
        <end position="320"/>
    </location>
</feature>
<dbReference type="InterPro" id="IPR005202">
    <property type="entry name" value="TF_GRAS"/>
</dbReference>
<comment type="caution">
    <text evidence="5">Lacks conserved residue(s) required for the propagation of feature annotation.</text>
</comment>
<evidence type="ECO:0000313" key="7">
    <source>
        <dbReference type="EnsemblPlants" id="cds.evm.model.06.970"/>
    </source>
</evidence>
<feature type="short sequence motif" description="VHIID" evidence="5">
    <location>
        <begin position="491"/>
        <end position="495"/>
    </location>
</feature>
<feature type="region of interest" description="VHIID" evidence="5">
    <location>
        <begin position="460"/>
        <end position="525"/>
    </location>
</feature>
<evidence type="ECO:0000256" key="1">
    <source>
        <dbReference type="ARBA" id="ARBA00004123"/>
    </source>
</evidence>
<dbReference type="GO" id="GO:0005634">
    <property type="term" value="C:nucleus"/>
    <property type="evidence" value="ECO:0007669"/>
    <property type="project" value="UniProtKB-SubCell"/>
</dbReference>
<feature type="region of interest" description="Disordered" evidence="6">
    <location>
        <begin position="154"/>
        <end position="215"/>
    </location>
</feature>
<evidence type="ECO:0000313" key="8">
    <source>
        <dbReference type="Proteomes" id="UP000596661"/>
    </source>
</evidence>
<dbReference type="OrthoDB" id="47276at2759"/>